<dbReference type="PROSITE" id="PS51257">
    <property type="entry name" value="PROKAR_LIPOPROTEIN"/>
    <property type="match status" value="1"/>
</dbReference>
<dbReference type="PANTHER" id="PTHR11461:SF211">
    <property type="entry name" value="GH10112P-RELATED"/>
    <property type="match status" value="1"/>
</dbReference>
<dbReference type="PROSITE" id="PS00284">
    <property type="entry name" value="SERPIN"/>
    <property type="match status" value="1"/>
</dbReference>
<dbReference type="eggNOG" id="COG4826">
    <property type="taxonomic scope" value="Bacteria"/>
</dbReference>
<proteinExistence type="inferred from homology"/>
<name>A0A074KSK0_9BACT</name>
<dbReference type="Pfam" id="PF00079">
    <property type="entry name" value="Serpin"/>
    <property type="match status" value="1"/>
</dbReference>
<evidence type="ECO:0000313" key="4">
    <source>
        <dbReference type="Proteomes" id="UP000027821"/>
    </source>
</evidence>
<reference evidence="3 4" key="1">
    <citation type="submission" date="2014-04" db="EMBL/GenBank/DDBJ databases">
        <title>Characterization and application of a salt tolerant electro-active bacterium.</title>
        <authorList>
            <person name="Yang L."/>
            <person name="Wei S."/>
            <person name="Tay Q.X.M."/>
        </authorList>
    </citation>
    <scope>NUCLEOTIDE SEQUENCE [LARGE SCALE GENOMIC DNA]</scope>
    <source>
        <strain evidence="3 4">LY1</strain>
    </source>
</reference>
<dbReference type="GO" id="GO:0004867">
    <property type="term" value="F:serine-type endopeptidase inhibitor activity"/>
    <property type="evidence" value="ECO:0007669"/>
    <property type="project" value="InterPro"/>
</dbReference>
<comment type="similarity">
    <text evidence="1">Belongs to the serpin family.</text>
</comment>
<evidence type="ECO:0000259" key="2">
    <source>
        <dbReference type="SMART" id="SM00093"/>
    </source>
</evidence>
<feature type="domain" description="Serpin" evidence="2">
    <location>
        <begin position="51"/>
        <end position="416"/>
    </location>
</feature>
<dbReference type="InterPro" id="IPR036186">
    <property type="entry name" value="Serpin_sf"/>
</dbReference>
<dbReference type="STRING" id="1048983.EL17_20465"/>
<accession>A0A074KSK0</accession>
<sequence length="419" mass="47614">MTKHSCTGIASIFLAFACSQANVDEAPIEANLRSMAYYETTLAKSGSKFAIDLFHQLNDPEEPNQFYSPYSIHQVLSLAMNGNEGEVLEEYKKLLRYDGLSMTDGNKGAKELTEFLLHVDPKVKISIANGIWYREEYDLHVPFRDDAQYYYGSEVAPLNMENPASVNVINNWIEAKTNNLIKEMLDEIPQYPYDKVVMYLANAIYYKADWKYQFLTSKTQKKPFYPRKGSQVQVDMMDLDKPAAFKSYFENDLTYIEIPYSTGQYSMGILYNSAGNLDSVADILTFENLEKWKANSSESNFILKMPKFRLRHKQDNMSEDLAAMGLVQPFSYHPGNFTRLFDNPTDPLKISRVIHDALIEVDEKGAEAAAATVVEVVELTSMPSKPREVILDKPFIFFIQEAHSGAILFMGKLGDPSLL</sequence>
<dbReference type="Gene3D" id="2.30.39.10">
    <property type="entry name" value="Alpha-1-antitrypsin, domain 1"/>
    <property type="match status" value="1"/>
</dbReference>
<dbReference type="InterPro" id="IPR000215">
    <property type="entry name" value="Serpin_fam"/>
</dbReference>
<protein>
    <submittedName>
        <fullName evidence="3">Proteinase inhibitor I4 serpin</fullName>
    </submittedName>
</protein>
<dbReference type="Proteomes" id="UP000027821">
    <property type="component" value="Unassembled WGS sequence"/>
</dbReference>
<comment type="caution">
    <text evidence="3">The sequence shown here is derived from an EMBL/GenBank/DDBJ whole genome shotgun (WGS) entry which is preliminary data.</text>
</comment>
<organism evidence="3 4">
    <name type="scientific">Anditalea andensis</name>
    <dbReference type="NCBI Taxonomy" id="1048983"/>
    <lineage>
        <taxon>Bacteria</taxon>
        <taxon>Pseudomonadati</taxon>
        <taxon>Bacteroidota</taxon>
        <taxon>Cytophagia</taxon>
        <taxon>Cytophagales</taxon>
        <taxon>Cytophagaceae</taxon>
        <taxon>Anditalea</taxon>
    </lineage>
</organism>
<dbReference type="InterPro" id="IPR042185">
    <property type="entry name" value="Serpin_sf_2"/>
</dbReference>
<dbReference type="SMART" id="SM00093">
    <property type="entry name" value="SERPIN"/>
    <property type="match status" value="1"/>
</dbReference>
<evidence type="ECO:0000256" key="1">
    <source>
        <dbReference type="RuleBase" id="RU000411"/>
    </source>
</evidence>
<evidence type="ECO:0000313" key="3">
    <source>
        <dbReference type="EMBL" id="KEO71894.1"/>
    </source>
</evidence>
<dbReference type="InterPro" id="IPR042178">
    <property type="entry name" value="Serpin_sf_1"/>
</dbReference>
<dbReference type="InterPro" id="IPR023795">
    <property type="entry name" value="Serpin_CS"/>
</dbReference>
<dbReference type="OrthoDB" id="9764871at2"/>
<gene>
    <name evidence="3" type="ORF">EL17_20465</name>
</gene>
<keyword evidence="4" id="KW-1185">Reference proteome</keyword>
<dbReference type="RefSeq" id="WP_035078858.1">
    <property type="nucleotide sequence ID" value="NZ_JMIH01000034.1"/>
</dbReference>
<dbReference type="PANTHER" id="PTHR11461">
    <property type="entry name" value="SERINE PROTEASE INHIBITOR, SERPIN"/>
    <property type="match status" value="1"/>
</dbReference>
<dbReference type="EMBL" id="JMIH01000034">
    <property type="protein sequence ID" value="KEO71894.1"/>
    <property type="molecule type" value="Genomic_DNA"/>
</dbReference>
<dbReference type="CDD" id="cd19588">
    <property type="entry name" value="serpin_miropin-like"/>
    <property type="match status" value="1"/>
</dbReference>
<dbReference type="GO" id="GO:0005615">
    <property type="term" value="C:extracellular space"/>
    <property type="evidence" value="ECO:0007669"/>
    <property type="project" value="InterPro"/>
</dbReference>
<dbReference type="InterPro" id="IPR023796">
    <property type="entry name" value="Serpin_dom"/>
</dbReference>
<dbReference type="SUPFAM" id="SSF56574">
    <property type="entry name" value="Serpins"/>
    <property type="match status" value="1"/>
</dbReference>
<dbReference type="AlphaFoldDB" id="A0A074KSK0"/>
<dbReference type="Gene3D" id="3.30.497.10">
    <property type="entry name" value="Antithrombin, subunit I, domain 2"/>
    <property type="match status" value="1"/>
</dbReference>